<keyword evidence="3" id="KW-1185">Reference proteome</keyword>
<dbReference type="EMBL" id="CAJHJF010001684">
    <property type="protein sequence ID" value="CAD6920724.1"/>
    <property type="molecule type" value="Genomic_DNA"/>
</dbReference>
<sequence>SKVQQSRPGCLRPVAAPAATIPGVLVTVPLDASTIYAYVAVGTSATVGRTTVAVSVGNITGGISIEVTGGGTTVALGNITGGISIEMTGSITMKITVPVSALATLGSADSRAGLRGTTGGTTLPFALPTAAVPGPSSQLPVVSSALDGSGPVSERVPPSLR</sequence>
<dbReference type="AlphaFoldDB" id="A0A9N8LKB2"/>
<feature type="region of interest" description="Disordered" evidence="1">
    <location>
        <begin position="134"/>
        <end position="161"/>
    </location>
</feature>
<accession>A0A9N8LKB2</accession>
<evidence type="ECO:0000256" key="1">
    <source>
        <dbReference type="SAM" id="MobiDB-lite"/>
    </source>
</evidence>
<evidence type="ECO:0000313" key="3">
    <source>
        <dbReference type="Proteomes" id="UP000836404"/>
    </source>
</evidence>
<evidence type="ECO:0000313" key="2">
    <source>
        <dbReference type="EMBL" id="CAD6920724.1"/>
    </source>
</evidence>
<comment type="caution">
    <text evidence="2">The sequence shown here is derived from an EMBL/GenBank/DDBJ whole genome shotgun (WGS) entry which is preliminary data.</text>
</comment>
<gene>
    <name evidence="2" type="ORF">JKILLFL_G4523</name>
</gene>
<name>A0A9N8LKB2_9BASI</name>
<feature type="non-terminal residue" evidence="2">
    <location>
        <position position="1"/>
    </location>
</feature>
<proteinExistence type="predicted"/>
<protein>
    <submittedName>
        <fullName evidence="2">Uncharacterized protein</fullName>
    </submittedName>
</protein>
<dbReference type="Proteomes" id="UP000836404">
    <property type="component" value="Unassembled WGS sequence"/>
</dbReference>
<feature type="non-terminal residue" evidence="2">
    <location>
        <position position="161"/>
    </location>
</feature>
<organism evidence="2 3">
    <name type="scientific">Tilletia laevis</name>
    <dbReference type="NCBI Taxonomy" id="157183"/>
    <lineage>
        <taxon>Eukaryota</taxon>
        <taxon>Fungi</taxon>
        <taxon>Dikarya</taxon>
        <taxon>Basidiomycota</taxon>
        <taxon>Ustilaginomycotina</taxon>
        <taxon>Exobasidiomycetes</taxon>
        <taxon>Tilletiales</taxon>
        <taxon>Tilletiaceae</taxon>
        <taxon>Tilletia</taxon>
    </lineage>
</organism>
<reference evidence="2 3" key="1">
    <citation type="submission" date="2020-10" db="EMBL/GenBank/DDBJ databases">
        <authorList>
            <person name="Sedaghatjoo S."/>
        </authorList>
    </citation>
    <scope>NUCLEOTIDE SEQUENCE [LARGE SCALE GENOMIC DNA]</scope>
    <source>
        <strain evidence="2 3">LLFL</strain>
    </source>
</reference>